<dbReference type="Proteomes" id="UP000800041">
    <property type="component" value="Unassembled WGS sequence"/>
</dbReference>
<dbReference type="OrthoDB" id="10445505at2759"/>
<dbReference type="EMBL" id="ML977188">
    <property type="protein sequence ID" value="KAF1982087.1"/>
    <property type="molecule type" value="Genomic_DNA"/>
</dbReference>
<protein>
    <recommendedName>
        <fullName evidence="4">DUF4219 domain-containing protein</fullName>
    </recommendedName>
</protein>
<evidence type="ECO:0000256" key="1">
    <source>
        <dbReference type="SAM" id="MobiDB-lite"/>
    </source>
</evidence>
<dbReference type="Pfam" id="PF14223">
    <property type="entry name" value="Retrotran_gag_2"/>
    <property type="match status" value="1"/>
</dbReference>
<feature type="compositionally biased region" description="Polar residues" evidence="1">
    <location>
        <begin position="47"/>
        <end position="72"/>
    </location>
</feature>
<feature type="region of interest" description="Disordered" evidence="1">
    <location>
        <begin position="44"/>
        <end position="78"/>
    </location>
</feature>
<keyword evidence="3" id="KW-1185">Reference proteome</keyword>
<reference evidence="2" key="1">
    <citation type="journal article" date="2020" name="Stud. Mycol.">
        <title>101 Dothideomycetes genomes: a test case for predicting lifestyles and emergence of pathogens.</title>
        <authorList>
            <person name="Haridas S."/>
            <person name="Albert R."/>
            <person name="Binder M."/>
            <person name="Bloem J."/>
            <person name="Labutti K."/>
            <person name="Salamov A."/>
            <person name="Andreopoulos B."/>
            <person name="Baker S."/>
            <person name="Barry K."/>
            <person name="Bills G."/>
            <person name="Bluhm B."/>
            <person name="Cannon C."/>
            <person name="Castanera R."/>
            <person name="Culley D."/>
            <person name="Daum C."/>
            <person name="Ezra D."/>
            <person name="Gonzalez J."/>
            <person name="Henrissat B."/>
            <person name="Kuo A."/>
            <person name="Liang C."/>
            <person name="Lipzen A."/>
            <person name="Lutzoni F."/>
            <person name="Magnuson J."/>
            <person name="Mondo S."/>
            <person name="Nolan M."/>
            <person name="Ohm R."/>
            <person name="Pangilinan J."/>
            <person name="Park H.-J."/>
            <person name="Ramirez L."/>
            <person name="Alfaro M."/>
            <person name="Sun H."/>
            <person name="Tritt A."/>
            <person name="Yoshinaga Y."/>
            <person name="Zwiers L.-H."/>
            <person name="Turgeon B."/>
            <person name="Goodwin S."/>
            <person name="Spatafora J."/>
            <person name="Crous P."/>
            <person name="Grigoriev I."/>
        </authorList>
    </citation>
    <scope>NUCLEOTIDE SEQUENCE</scope>
    <source>
        <strain evidence="2">CBS 113979</strain>
    </source>
</reference>
<proteinExistence type="predicted"/>
<name>A0A6G1GMV2_9PEZI</name>
<accession>A0A6G1GMV2</accession>
<evidence type="ECO:0008006" key="4">
    <source>
        <dbReference type="Google" id="ProtNLM"/>
    </source>
</evidence>
<organism evidence="2 3">
    <name type="scientific">Aulographum hederae CBS 113979</name>
    <dbReference type="NCBI Taxonomy" id="1176131"/>
    <lineage>
        <taxon>Eukaryota</taxon>
        <taxon>Fungi</taxon>
        <taxon>Dikarya</taxon>
        <taxon>Ascomycota</taxon>
        <taxon>Pezizomycotina</taxon>
        <taxon>Dothideomycetes</taxon>
        <taxon>Pleosporomycetidae</taxon>
        <taxon>Aulographales</taxon>
        <taxon>Aulographaceae</taxon>
    </lineage>
</organism>
<sequence length="203" mass="23076">MAKDTGVPKLKGQSNCRQWYIRLKAYMMDKGSWDAVRFVPYKKGDSQRVSPTPSPETAQTGSASTSDVTPDSSQDRPETNAHYAELDFGFGTADTEVELWIYHPKNDSAINHILQHCEDTPANKIEGVKAARDAMNMLLKHYAVSSELEKYLVAEKLWTTTYASAGDMTTYTDRFADTWKDINRLQIDLEFLSTPRRRTRQQV</sequence>
<evidence type="ECO:0000313" key="2">
    <source>
        <dbReference type="EMBL" id="KAF1982087.1"/>
    </source>
</evidence>
<gene>
    <name evidence="2" type="ORF">K402DRAFT_466990</name>
</gene>
<dbReference type="AlphaFoldDB" id="A0A6G1GMV2"/>
<evidence type="ECO:0000313" key="3">
    <source>
        <dbReference type="Proteomes" id="UP000800041"/>
    </source>
</evidence>